<reference evidence="1" key="1">
    <citation type="submission" date="2023-11" db="EMBL/GenBank/DDBJ databases">
        <title>Genome assemblies of two species of porcelain crab, Petrolisthes cinctipes and Petrolisthes manimaculis (Anomura: Porcellanidae).</title>
        <authorList>
            <person name="Angst P."/>
        </authorList>
    </citation>
    <scope>NUCLEOTIDE SEQUENCE</scope>
    <source>
        <strain evidence="1">PB745_02</strain>
        <tissue evidence="1">Gill</tissue>
    </source>
</reference>
<accession>A0AAE1NM63</accession>
<dbReference type="EMBL" id="JAWZYT010004763">
    <property type="protein sequence ID" value="KAK4292674.1"/>
    <property type="molecule type" value="Genomic_DNA"/>
</dbReference>
<protein>
    <submittedName>
        <fullName evidence="1">Uncharacterized protein</fullName>
    </submittedName>
</protein>
<dbReference type="EMBL" id="JAWZYT010004692">
    <property type="protein sequence ID" value="KAK4292890.1"/>
    <property type="molecule type" value="Genomic_DNA"/>
</dbReference>
<dbReference type="Proteomes" id="UP001292094">
    <property type="component" value="Unassembled WGS sequence"/>
</dbReference>
<proteinExistence type="predicted"/>
<organism evidence="1 3">
    <name type="scientific">Petrolisthes manimaculis</name>
    <dbReference type="NCBI Taxonomy" id="1843537"/>
    <lineage>
        <taxon>Eukaryota</taxon>
        <taxon>Metazoa</taxon>
        <taxon>Ecdysozoa</taxon>
        <taxon>Arthropoda</taxon>
        <taxon>Crustacea</taxon>
        <taxon>Multicrustacea</taxon>
        <taxon>Malacostraca</taxon>
        <taxon>Eumalacostraca</taxon>
        <taxon>Eucarida</taxon>
        <taxon>Decapoda</taxon>
        <taxon>Pleocyemata</taxon>
        <taxon>Anomura</taxon>
        <taxon>Galatheoidea</taxon>
        <taxon>Porcellanidae</taxon>
        <taxon>Petrolisthes</taxon>
    </lineage>
</organism>
<evidence type="ECO:0000313" key="3">
    <source>
        <dbReference type="Proteomes" id="UP001292094"/>
    </source>
</evidence>
<dbReference type="AlphaFoldDB" id="A0AAE1NM63"/>
<evidence type="ECO:0000313" key="2">
    <source>
        <dbReference type="EMBL" id="KAK4292890.1"/>
    </source>
</evidence>
<gene>
    <name evidence="2" type="ORF">Pmani_034368</name>
    <name evidence="1" type="ORF">Pmani_034570</name>
</gene>
<evidence type="ECO:0000313" key="1">
    <source>
        <dbReference type="EMBL" id="KAK4292674.1"/>
    </source>
</evidence>
<keyword evidence="3" id="KW-1185">Reference proteome</keyword>
<name>A0AAE1NM63_9EUCA</name>
<sequence>MGYHLASKLKLLPDKIEYKAVRKYEQWSGQQAEHFCVAPRVKVTYHHPSDSTSDLTFFLDMYVCQRADKCSESLVLGLPLLRQYRCLHYFTINCSYLYFPRLKGEPEPCRVLQYHLRGQPGSPQHPPTQQLPPIRLLIDTTSPKVYLPRGQKGDFKLYTGHTDPLTLKADTDPRLPSEYATVILGLPFLHQSRAVIDYFNGIIYFRPEETKTRITATKLSYISCPW</sequence>
<comment type="caution">
    <text evidence="1">The sequence shown here is derived from an EMBL/GenBank/DDBJ whole genome shotgun (WGS) entry which is preliminary data.</text>
</comment>